<feature type="signal peptide" evidence="1">
    <location>
        <begin position="1"/>
        <end position="21"/>
    </location>
</feature>
<dbReference type="EMBL" id="JBIBSM010000023">
    <property type="protein sequence ID" value="MFF8280557.1"/>
    <property type="molecule type" value="Genomic_DNA"/>
</dbReference>
<dbReference type="PANTHER" id="PTHR35535">
    <property type="entry name" value="HEAT SHOCK PROTEIN HSLJ"/>
    <property type="match status" value="1"/>
</dbReference>
<keyword evidence="4" id="KW-1185">Reference proteome</keyword>
<dbReference type="InterPro" id="IPR005184">
    <property type="entry name" value="DUF306_Meta_HslJ"/>
</dbReference>
<evidence type="ECO:0000259" key="2">
    <source>
        <dbReference type="Pfam" id="PF03724"/>
    </source>
</evidence>
<keyword evidence="1" id="KW-0732">Signal</keyword>
<name>A0ABW6YL12_9ACTN</name>
<dbReference type="Gene3D" id="2.40.128.270">
    <property type="match status" value="2"/>
</dbReference>
<feature type="domain" description="DUF306" evidence="2">
    <location>
        <begin position="153"/>
        <end position="262"/>
    </location>
</feature>
<dbReference type="InterPro" id="IPR038670">
    <property type="entry name" value="HslJ-like_sf"/>
</dbReference>
<protein>
    <submittedName>
        <fullName evidence="3">META domain-containing protein</fullName>
    </submittedName>
</protein>
<evidence type="ECO:0000313" key="4">
    <source>
        <dbReference type="Proteomes" id="UP001603013"/>
    </source>
</evidence>
<proteinExistence type="predicted"/>
<evidence type="ECO:0000256" key="1">
    <source>
        <dbReference type="SAM" id="SignalP"/>
    </source>
</evidence>
<sequence>MTTAAVLASLLALAACGTEKAGTDPGATGSGADTVAPDVPVTGVHWSFDSVTVGGKTTPAPAGAHVEIEKNGRAKGNSGCNHFGAAVAVDGDTLTVSVAETTEMGCPADLASFETTLHKAFSGSLKAKLDGDRLTLTAPDGKTTVALTSEPAAPLNGTTWTVDSLVAGKSAASLPQGSEGKAHFVIDKNGKVRGSLGCNRFSTTAKISGRTIDFGEITTTRMMCSGPEMKLETELYEVFGGSATYELRHRGLTLTTADGKGFAAVAKAPAAKS</sequence>
<feature type="domain" description="DUF306" evidence="2">
    <location>
        <begin position="41"/>
        <end position="146"/>
    </location>
</feature>
<accession>A0ABW6YL12</accession>
<dbReference type="PANTHER" id="PTHR35535:SF2">
    <property type="entry name" value="DUF306 DOMAIN-CONTAINING PROTEIN"/>
    <property type="match status" value="1"/>
</dbReference>
<gene>
    <name evidence="3" type="ORF">ACF05T_31480</name>
</gene>
<organism evidence="3 4">
    <name type="scientific">Streptomyces lateritius</name>
    <dbReference type="NCBI Taxonomy" id="67313"/>
    <lineage>
        <taxon>Bacteria</taxon>
        <taxon>Bacillati</taxon>
        <taxon>Actinomycetota</taxon>
        <taxon>Actinomycetes</taxon>
        <taxon>Kitasatosporales</taxon>
        <taxon>Streptomycetaceae</taxon>
        <taxon>Streptomyces</taxon>
    </lineage>
</organism>
<comment type="caution">
    <text evidence="3">The sequence shown here is derived from an EMBL/GenBank/DDBJ whole genome shotgun (WGS) entry which is preliminary data.</text>
</comment>
<dbReference type="Proteomes" id="UP001603013">
    <property type="component" value="Unassembled WGS sequence"/>
</dbReference>
<evidence type="ECO:0000313" key="3">
    <source>
        <dbReference type="EMBL" id="MFF8280557.1"/>
    </source>
</evidence>
<dbReference type="RefSeq" id="WP_391937365.1">
    <property type="nucleotide sequence ID" value="NZ_JBIBSM010000023.1"/>
</dbReference>
<dbReference type="InterPro" id="IPR053147">
    <property type="entry name" value="Hsp_HslJ-like"/>
</dbReference>
<reference evidence="3 4" key="1">
    <citation type="submission" date="2024-10" db="EMBL/GenBank/DDBJ databases">
        <title>The Natural Products Discovery Center: Release of the First 8490 Sequenced Strains for Exploring Actinobacteria Biosynthetic Diversity.</title>
        <authorList>
            <person name="Kalkreuter E."/>
            <person name="Kautsar S.A."/>
            <person name="Yang D."/>
            <person name="Bader C.D."/>
            <person name="Teijaro C.N."/>
            <person name="Fluegel L."/>
            <person name="Davis C.M."/>
            <person name="Simpson J.R."/>
            <person name="Lauterbach L."/>
            <person name="Steele A.D."/>
            <person name="Gui C."/>
            <person name="Meng S."/>
            <person name="Li G."/>
            <person name="Viehrig K."/>
            <person name="Ye F."/>
            <person name="Su P."/>
            <person name="Kiefer A.F."/>
            <person name="Nichols A."/>
            <person name="Cepeda A.J."/>
            <person name="Yan W."/>
            <person name="Fan B."/>
            <person name="Jiang Y."/>
            <person name="Adhikari A."/>
            <person name="Zheng C.-J."/>
            <person name="Schuster L."/>
            <person name="Cowan T.M."/>
            <person name="Smanski M.J."/>
            <person name="Chevrette M.G."/>
            <person name="De Carvalho L.P.S."/>
            <person name="Shen B."/>
        </authorList>
    </citation>
    <scope>NUCLEOTIDE SEQUENCE [LARGE SCALE GENOMIC DNA]</scope>
    <source>
        <strain evidence="3 4">NPDC015755</strain>
    </source>
</reference>
<dbReference type="Pfam" id="PF03724">
    <property type="entry name" value="META"/>
    <property type="match status" value="2"/>
</dbReference>
<feature type="chain" id="PRO_5045773504" evidence="1">
    <location>
        <begin position="22"/>
        <end position="273"/>
    </location>
</feature>